<name>A0A9K3KVI4_9STRA</name>
<gene>
    <name evidence="1" type="ORF">IV203_010068</name>
</gene>
<dbReference type="EMBL" id="JAGRRH010000018">
    <property type="protein sequence ID" value="KAG7350708.1"/>
    <property type="molecule type" value="Genomic_DNA"/>
</dbReference>
<comment type="caution">
    <text evidence="1">The sequence shown here is derived from an EMBL/GenBank/DDBJ whole genome shotgun (WGS) entry which is preliminary data.</text>
</comment>
<proteinExistence type="predicted"/>
<evidence type="ECO:0000313" key="1">
    <source>
        <dbReference type="EMBL" id="KAG7350708.1"/>
    </source>
</evidence>
<accession>A0A9K3KVI4</accession>
<sequence>MYMDMPEARLYRLYPQHFGQYSQNRFNCNVKSLKKTIREDREANALQEAALLHDRALLPKTTTFLGYDRCEGSALQDIDERVDIHSFFISLYYLKAYQTETVMSGWRKLQEKTIRERVWKTLKNMHRLKSKKVVFGEFKNDPIFVISVDGVHCKTYEARKNPTAKVYSHKSHGPAVAYELGLKTGLFG</sequence>
<reference evidence="1" key="1">
    <citation type="journal article" date="2021" name="Sci. Rep.">
        <title>Diploid genomic architecture of Nitzschia inconspicua, an elite biomass production diatom.</title>
        <authorList>
            <person name="Oliver A."/>
            <person name="Podell S."/>
            <person name="Pinowska A."/>
            <person name="Traller J.C."/>
            <person name="Smith S.R."/>
            <person name="McClure R."/>
            <person name="Beliaev A."/>
            <person name="Bohutskyi P."/>
            <person name="Hill E.A."/>
            <person name="Rabines A."/>
            <person name="Zheng H."/>
            <person name="Allen L.Z."/>
            <person name="Kuo A."/>
            <person name="Grigoriev I.V."/>
            <person name="Allen A.E."/>
            <person name="Hazlebeck D."/>
            <person name="Allen E.E."/>
        </authorList>
    </citation>
    <scope>NUCLEOTIDE SEQUENCE</scope>
    <source>
        <strain evidence="1">Hildebrandi</strain>
    </source>
</reference>
<dbReference type="OrthoDB" id="38519at2759"/>
<dbReference type="Proteomes" id="UP000693970">
    <property type="component" value="Unassembled WGS sequence"/>
</dbReference>
<dbReference type="AlphaFoldDB" id="A0A9K3KVI4"/>
<keyword evidence="2" id="KW-1185">Reference proteome</keyword>
<protein>
    <submittedName>
        <fullName evidence="1">Uncharacterized protein</fullName>
    </submittedName>
</protein>
<evidence type="ECO:0000313" key="2">
    <source>
        <dbReference type="Proteomes" id="UP000693970"/>
    </source>
</evidence>
<reference evidence="1" key="2">
    <citation type="submission" date="2021-04" db="EMBL/GenBank/DDBJ databases">
        <authorList>
            <person name="Podell S."/>
        </authorList>
    </citation>
    <scope>NUCLEOTIDE SEQUENCE</scope>
    <source>
        <strain evidence="1">Hildebrandi</strain>
    </source>
</reference>
<organism evidence="1 2">
    <name type="scientific">Nitzschia inconspicua</name>
    <dbReference type="NCBI Taxonomy" id="303405"/>
    <lineage>
        <taxon>Eukaryota</taxon>
        <taxon>Sar</taxon>
        <taxon>Stramenopiles</taxon>
        <taxon>Ochrophyta</taxon>
        <taxon>Bacillariophyta</taxon>
        <taxon>Bacillariophyceae</taxon>
        <taxon>Bacillariophycidae</taxon>
        <taxon>Bacillariales</taxon>
        <taxon>Bacillariaceae</taxon>
        <taxon>Nitzschia</taxon>
    </lineage>
</organism>